<evidence type="ECO:0000313" key="2">
    <source>
        <dbReference type="Proteomes" id="UP001165960"/>
    </source>
</evidence>
<protein>
    <submittedName>
        <fullName evidence="1">Uncharacterized protein</fullName>
    </submittedName>
</protein>
<evidence type="ECO:0000313" key="1">
    <source>
        <dbReference type="EMBL" id="KAJ9058869.1"/>
    </source>
</evidence>
<proteinExistence type="predicted"/>
<comment type="caution">
    <text evidence="1">The sequence shown here is derived from an EMBL/GenBank/DDBJ whole genome shotgun (WGS) entry which is preliminary data.</text>
</comment>
<name>A0ACC2S8Z8_9FUNG</name>
<gene>
    <name evidence="1" type="ORF">DSO57_1007807</name>
</gene>
<reference evidence="1" key="1">
    <citation type="submission" date="2022-04" db="EMBL/GenBank/DDBJ databases">
        <title>Genome of the entomopathogenic fungus Entomophthora muscae.</title>
        <authorList>
            <person name="Elya C."/>
            <person name="Lovett B.R."/>
            <person name="Lee E."/>
            <person name="Macias A.M."/>
            <person name="Hajek A.E."/>
            <person name="De Bivort B.L."/>
            <person name="Kasson M.T."/>
            <person name="De Fine Licht H.H."/>
            <person name="Stajich J.E."/>
        </authorList>
    </citation>
    <scope>NUCLEOTIDE SEQUENCE</scope>
    <source>
        <strain evidence="1">Berkeley</strain>
    </source>
</reference>
<dbReference type="Proteomes" id="UP001165960">
    <property type="component" value="Unassembled WGS sequence"/>
</dbReference>
<dbReference type="EMBL" id="QTSX02005703">
    <property type="protein sequence ID" value="KAJ9058869.1"/>
    <property type="molecule type" value="Genomic_DNA"/>
</dbReference>
<sequence length="50" mass="5762">MAELRLTLATLVRVFEFRLTSESQTLTPHTVIFTQPKENSFPLRVTPRTS</sequence>
<accession>A0ACC2S8Z8</accession>
<organism evidence="1 2">
    <name type="scientific">Entomophthora muscae</name>
    <dbReference type="NCBI Taxonomy" id="34485"/>
    <lineage>
        <taxon>Eukaryota</taxon>
        <taxon>Fungi</taxon>
        <taxon>Fungi incertae sedis</taxon>
        <taxon>Zoopagomycota</taxon>
        <taxon>Entomophthoromycotina</taxon>
        <taxon>Entomophthoromycetes</taxon>
        <taxon>Entomophthorales</taxon>
        <taxon>Entomophthoraceae</taxon>
        <taxon>Entomophthora</taxon>
    </lineage>
</organism>
<keyword evidence="2" id="KW-1185">Reference proteome</keyword>